<evidence type="ECO:0000256" key="3">
    <source>
        <dbReference type="ARBA" id="ARBA00022692"/>
    </source>
</evidence>
<organism evidence="7 8">
    <name type="scientific">Periweissella ghanensis</name>
    <dbReference type="NCBI Taxonomy" id="467997"/>
    <lineage>
        <taxon>Bacteria</taxon>
        <taxon>Bacillati</taxon>
        <taxon>Bacillota</taxon>
        <taxon>Bacilli</taxon>
        <taxon>Lactobacillales</taxon>
        <taxon>Lactobacillaceae</taxon>
        <taxon>Periweissella</taxon>
    </lineage>
</organism>
<proteinExistence type="predicted"/>
<feature type="transmembrane region" description="Helical" evidence="6">
    <location>
        <begin position="155"/>
        <end position="173"/>
    </location>
</feature>
<feature type="transmembrane region" description="Helical" evidence="6">
    <location>
        <begin position="185"/>
        <end position="205"/>
    </location>
</feature>
<feature type="transmembrane region" description="Helical" evidence="6">
    <location>
        <begin position="440"/>
        <end position="458"/>
    </location>
</feature>
<keyword evidence="8" id="KW-1185">Reference proteome</keyword>
<dbReference type="PIRSF" id="PIRSF006060">
    <property type="entry name" value="AA_transporter"/>
    <property type="match status" value="1"/>
</dbReference>
<feature type="transmembrane region" description="Helical" evidence="6">
    <location>
        <begin position="58"/>
        <end position="79"/>
    </location>
</feature>
<keyword evidence="3 6" id="KW-0812">Transmembrane</keyword>
<comment type="caution">
    <text evidence="7">The sequence shown here is derived from an EMBL/GenBank/DDBJ whole genome shotgun (WGS) entry which is preliminary data.</text>
</comment>
<keyword evidence="4 6" id="KW-1133">Transmembrane helix</keyword>
<evidence type="ECO:0000256" key="1">
    <source>
        <dbReference type="ARBA" id="ARBA00004141"/>
    </source>
</evidence>
<evidence type="ECO:0000256" key="4">
    <source>
        <dbReference type="ARBA" id="ARBA00022989"/>
    </source>
</evidence>
<feature type="transmembrane region" description="Helical" evidence="6">
    <location>
        <begin position="107"/>
        <end position="135"/>
    </location>
</feature>
<feature type="transmembrane region" description="Helical" evidence="6">
    <location>
        <begin position="306"/>
        <end position="329"/>
    </location>
</feature>
<keyword evidence="2" id="KW-0813">Transport</keyword>
<feature type="transmembrane region" description="Helical" evidence="6">
    <location>
        <begin position="217"/>
        <end position="239"/>
    </location>
</feature>
<dbReference type="Pfam" id="PF13520">
    <property type="entry name" value="AA_permease_2"/>
    <property type="match status" value="1"/>
</dbReference>
<dbReference type="PANTHER" id="PTHR43243:SF4">
    <property type="entry name" value="CATIONIC AMINO ACID TRANSPORTER 4"/>
    <property type="match status" value="1"/>
</dbReference>
<evidence type="ECO:0000313" key="7">
    <source>
        <dbReference type="EMBL" id="CAH0418876.1"/>
    </source>
</evidence>
<feature type="transmembrane region" description="Helical" evidence="6">
    <location>
        <begin position="32"/>
        <end position="52"/>
    </location>
</feature>
<reference evidence="7 8" key="1">
    <citation type="submission" date="2021-11" db="EMBL/GenBank/DDBJ databases">
        <authorList>
            <person name="Depoorter E."/>
        </authorList>
    </citation>
    <scope>NUCLEOTIDE SEQUENCE [LARGE SCALE GENOMIC DNA]</scope>
    <source>
        <strain evidence="7 8">LMG 24286</strain>
    </source>
</reference>
<feature type="transmembrane region" description="Helical" evidence="6">
    <location>
        <begin position="383"/>
        <end position="403"/>
    </location>
</feature>
<feature type="transmembrane region" description="Helical" evidence="6">
    <location>
        <begin position="260"/>
        <end position="286"/>
    </location>
</feature>
<evidence type="ECO:0000256" key="6">
    <source>
        <dbReference type="SAM" id="Phobius"/>
    </source>
</evidence>
<dbReference type="EMBL" id="CAKKNT010000017">
    <property type="protein sequence ID" value="CAH0418876.1"/>
    <property type="molecule type" value="Genomic_DNA"/>
</dbReference>
<dbReference type="PANTHER" id="PTHR43243">
    <property type="entry name" value="INNER MEMBRANE TRANSPORTER YGJI-RELATED"/>
    <property type="match status" value="1"/>
</dbReference>
<dbReference type="Gene3D" id="1.20.1740.10">
    <property type="entry name" value="Amino acid/polyamine transporter I"/>
    <property type="match status" value="1"/>
</dbReference>
<name>A0ABM8ZC48_9LACO</name>
<dbReference type="Proteomes" id="UP000789719">
    <property type="component" value="Unassembled WGS sequence"/>
</dbReference>
<feature type="transmembrane region" description="Helical" evidence="6">
    <location>
        <begin position="415"/>
        <end position="434"/>
    </location>
</feature>
<feature type="transmembrane region" description="Helical" evidence="6">
    <location>
        <begin position="359"/>
        <end position="377"/>
    </location>
</feature>
<dbReference type="InterPro" id="IPR002293">
    <property type="entry name" value="AA/rel_permease1"/>
</dbReference>
<sequence>MSFWQRVLQKDSVEHYIQGDQKLTPFLDGKDLVLMGVGAVIGTGIFIIPGTVSATTTGPAIVISFFLAAALCSLAGMAYSELTSAMPVAGSAYTYGHILYGEGIGWLLGWVLVLEYILAIAAVATGWSAYFSFFVKPFFTMPTAINGAFDPGHGSFINLPAVVIILLVGWLMLRGKQVSRRVQDIMVLMKIGIILLFIVVGFFYIKSANYTPFIPPRAHGAFGVQGIFAGTALVFYSFLGFDSISSSAAEVKNVKRNMPIGIFGTLAVVVILFSLVGFVLNGMVNYTHLNISDPIAYALNLVGQPVVAYMITIGALVGMFTSLTAMTFAGSRLIYAMGRDCLLPPALGKVDDKTGLPKNALITVVICIAAVAGVVPLGELTSLVNIGTLLAFVFVSGGIILLRRNKKIVNNGYKMPLVPLLPIISAGFSIYLITQLQKTTLIASAIWFVIGIIVYLLYGIKHSRMNDLPSPVNGIRSRNDELTEPLN</sequence>
<keyword evidence="5 6" id="KW-0472">Membrane</keyword>
<comment type="subcellular location">
    <subcellularLocation>
        <location evidence="1">Membrane</location>
        <topology evidence="1">Multi-pass membrane protein</topology>
    </subcellularLocation>
</comment>
<evidence type="ECO:0000256" key="5">
    <source>
        <dbReference type="ARBA" id="ARBA00023136"/>
    </source>
</evidence>
<gene>
    <name evidence="7" type="primary">yhdG_3</name>
    <name evidence="7" type="ORF">WGH24286_01319</name>
</gene>
<accession>A0ABM8ZC48</accession>
<dbReference type="RefSeq" id="WP_230098958.1">
    <property type="nucleotide sequence ID" value="NZ_CAKKNT010000017.1"/>
</dbReference>
<evidence type="ECO:0000256" key="2">
    <source>
        <dbReference type="ARBA" id="ARBA00022448"/>
    </source>
</evidence>
<evidence type="ECO:0000313" key="8">
    <source>
        <dbReference type="Proteomes" id="UP000789719"/>
    </source>
</evidence>
<protein>
    <submittedName>
        <fullName evidence="7">Amino acid permease YhdG</fullName>
    </submittedName>
</protein>